<organism evidence="2 3">
    <name type="scientific">Euhalothece natronophila Z-M001</name>
    <dbReference type="NCBI Taxonomy" id="522448"/>
    <lineage>
        <taxon>Bacteria</taxon>
        <taxon>Bacillati</taxon>
        <taxon>Cyanobacteriota</taxon>
        <taxon>Cyanophyceae</taxon>
        <taxon>Oscillatoriophycideae</taxon>
        <taxon>Chroococcales</taxon>
        <taxon>Halothecacae</taxon>
        <taxon>Halothece cluster</taxon>
        <taxon>Euhalothece</taxon>
    </lineage>
</organism>
<evidence type="ECO:0000313" key="2">
    <source>
        <dbReference type="EMBL" id="QDZ39341.1"/>
    </source>
</evidence>
<proteinExistence type="predicted"/>
<dbReference type="AlphaFoldDB" id="A0A5B8NLD9"/>
<gene>
    <name evidence="2" type="ORF">FRE64_05005</name>
</gene>
<dbReference type="EMBL" id="CP042326">
    <property type="protein sequence ID" value="QDZ39341.1"/>
    <property type="molecule type" value="Genomic_DNA"/>
</dbReference>
<protein>
    <submittedName>
        <fullName evidence="2">Uncharacterized protein</fullName>
    </submittedName>
</protein>
<name>A0A5B8NLD9_9CHRO</name>
<evidence type="ECO:0000256" key="1">
    <source>
        <dbReference type="SAM" id="MobiDB-lite"/>
    </source>
</evidence>
<dbReference type="RefSeq" id="WP_146294944.1">
    <property type="nucleotide sequence ID" value="NZ_CP042326.1"/>
</dbReference>
<feature type="region of interest" description="Disordered" evidence="1">
    <location>
        <begin position="47"/>
        <end position="76"/>
    </location>
</feature>
<accession>A0A5B8NLD9</accession>
<dbReference type="Proteomes" id="UP000318453">
    <property type="component" value="Chromosome"/>
</dbReference>
<keyword evidence="3" id="KW-1185">Reference proteome</keyword>
<evidence type="ECO:0000313" key="3">
    <source>
        <dbReference type="Proteomes" id="UP000318453"/>
    </source>
</evidence>
<reference evidence="2" key="1">
    <citation type="submission" date="2019-08" db="EMBL/GenBank/DDBJ databases">
        <title>Carotenoids and Carotenoid Binding Proteins in the Halophilic Cyanobacterium Euhalothece sp. ZM00.</title>
        <authorList>
            <person name="Cho S.M."/>
            <person name="Song J.Y."/>
            <person name="Park Y.-I."/>
        </authorList>
    </citation>
    <scope>NUCLEOTIDE SEQUENCE [LARGE SCALE GENOMIC DNA]</scope>
    <source>
        <strain evidence="2">Z-M001</strain>
    </source>
</reference>
<sequence length="76" mass="7990">MKITSLEFCNVISNPLKIIGGNAPVIRSINQPFFPFSMTMMFPSAFSNESESNAGGPGVMITSSSSSSSMAAPPEN</sequence>
<dbReference type="KEGG" id="enn:FRE64_05005"/>